<comment type="catalytic activity">
    <reaction evidence="11">
        <text>XTP + H2O = XDP + phosphate + H(+)</text>
        <dbReference type="Rhea" id="RHEA:28406"/>
        <dbReference type="ChEBI" id="CHEBI:15377"/>
        <dbReference type="ChEBI" id="CHEBI:15378"/>
        <dbReference type="ChEBI" id="CHEBI:43474"/>
        <dbReference type="ChEBI" id="CHEBI:59884"/>
        <dbReference type="ChEBI" id="CHEBI:61314"/>
        <dbReference type="EC" id="3.6.1.73"/>
    </reaction>
</comment>
<feature type="domain" description="Non-canonical purine NTP phosphatase/PRRC1" evidence="12">
    <location>
        <begin position="6"/>
        <end position="155"/>
    </location>
</feature>
<comment type="catalytic activity">
    <reaction evidence="10">
        <text>ITP + H2O = IDP + phosphate + H(+)</text>
        <dbReference type="Rhea" id="RHEA:28330"/>
        <dbReference type="ChEBI" id="CHEBI:15377"/>
        <dbReference type="ChEBI" id="CHEBI:15378"/>
        <dbReference type="ChEBI" id="CHEBI:43474"/>
        <dbReference type="ChEBI" id="CHEBI:58280"/>
        <dbReference type="ChEBI" id="CHEBI:61402"/>
        <dbReference type="EC" id="3.6.1.73"/>
    </reaction>
</comment>
<dbReference type="GO" id="GO:0000166">
    <property type="term" value="F:nucleotide binding"/>
    <property type="evidence" value="ECO:0007669"/>
    <property type="project" value="UniProtKB-KW"/>
</dbReference>
<keyword evidence="8" id="KW-0464">Manganese</keyword>
<evidence type="ECO:0000313" key="14">
    <source>
        <dbReference type="Proteomes" id="UP000002654"/>
    </source>
</evidence>
<accession>G4RQ42</accession>
<dbReference type="InterPro" id="IPR029001">
    <property type="entry name" value="ITPase-like_fam"/>
</dbReference>
<dbReference type="GO" id="GO:0009117">
    <property type="term" value="P:nucleotide metabolic process"/>
    <property type="evidence" value="ECO:0007669"/>
    <property type="project" value="UniProtKB-KW"/>
</dbReference>
<dbReference type="PaxDb" id="768679-TTX_0001"/>
<dbReference type="Pfam" id="PF01931">
    <property type="entry name" value="NTPase_I-T"/>
    <property type="match status" value="1"/>
</dbReference>
<dbReference type="RefSeq" id="WP_014125937.1">
    <property type="nucleotide sequence ID" value="NC_016070.1"/>
</dbReference>
<dbReference type="KEGG" id="ttn:TTX_0001"/>
<evidence type="ECO:0000256" key="8">
    <source>
        <dbReference type="ARBA" id="ARBA00023211"/>
    </source>
</evidence>
<dbReference type="PANTHER" id="PTHR34699:SF2">
    <property type="entry name" value="NON-CANONICAL PURINE NTP PHOSPHATASE_PRRC1 DOMAIN-CONTAINING PROTEIN"/>
    <property type="match status" value="1"/>
</dbReference>
<keyword evidence="5" id="KW-0378">Hydrolase</keyword>
<name>G4RQ42_THETK</name>
<dbReference type="EMBL" id="FN869859">
    <property type="protein sequence ID" value="CCC80679.1"/>
    <property type="molecule type" value="Genomic_DNA"/>
</dbReference>
<keyword evidence="14" id="KW-1185">Reference proteome</keyword>
<evidence type="ECO:0000256" key="2">
    <source>
        <dbReference type="ARBA" id="ARBA00001946"/>
    </source>
</evidence>
<evidence type="ECO:0000313" key="13">
    <source>
        <dbReference type="EMBL" id="CCC80679.1"/>
    </source>
</evidence>
<dbReference type="SUPFAM" id="SSF52972">
    <property type="entry name" value="ITPase-like"/>
    <property type="match status" value="1"/>
</dbReference>
<dbReference type="eggNOG" id="arCOG01221">
    <property type="taxonomic scope" value="Archaea"/>
</dbReference>
<dbReference type="STRING" id="768679.TTX_0001"/>
<keyword evidence="6" id="KW-0460">Magnesium</keyword>
<evidence type="ECO:0000256" key="9">
    <source>
        <dbReference type="ARBA" id="ARBA00038901"/>
    </source>
</evidence>
<dbReference type="PANTHER" id="PTHR34699">
    <property type="match status" value="1"/>
</dbReference>
<reference evidence="13 14" key="1">
    <citation type="journal article" date="2011" name="PLoS ONE">
        <title>The complete genome sequence of Thermoproteus tenax: a physiologically versatile member of the Crenarchaeota.</title>
        <authorList>
            <person name="Siebers B."/>
            <person name="Zaparty M."/>
            <person name="Raddatz G."/>
            <person name="Tjaden B."/>
            <person name="Albers S.V."/>
            <person name="Bell S.D."/>
            <person name="Blombach F."/>
            <person name="Kletzin A."/>
            <person name="Kyrpides N."/>
            <person name="Lanz C."/>
            <person name="Plagens A."/>
            <person name="Rampp M."/>
            <person name="Rosinus A."/>
            <person name="von Jan M."/>
            <person name="Makarova K.S."/>
            <person name="Klenk H.P."/>
            <person name="Schuster S.C."/>
            <person name="Hensel R."/>
        </authorList>
    </citation>
    <scope>NUCLEOTIDE SEQUENCE [LARGE SCALE GENOMIC DNA]</scope>
    <source>
        <strain evidence="14">ATCC 35583 / DSM 2078 / JCM 9277 / NBRC 100435 / Kra 1</strain>
    </source>
</reference>
<dbReference type="GeneID" id="11263006"/>
<dbReference type="AlphaFoldDB" id="G4RQ42"/>
<dbReference type="HOGENOM" id="CLU_1607252_0_0_2"/>
<dbReference type="EC" id="3.6.1.73" evidence="9"/>
<evidence type="ECO:0000256" key="1">
    <source>
        <dbReference type="ARBA" id="ARBA00001936"/>
    </source>
</evidence>
<dbReference type="InterPro" id="IPR026533">
    <property type="entry name" value="NTPase/PRRC1"/>
</dbReference>
<dbReference type="GO" id="GO:0103023">
    <property type="term" value="F:ITPase activity"/>
    <property type="evidence" value="ECO:0007669"/>
    <property type="project" value="UniProtKB-EC"/>
</dbReference>
<protein>
    <recommendedName>
        <fullName evidence="9">inosine/xanthosine triphosphatase</fullName>
        <ecNumber evidence="9">3.6.1.73</ecNumber>
    </recommendedName>
</protein>
<dbReference type="Gene3D" id="3.90.950.10">
    <property type="match status" value="1"/>
</dbReference>
<dbReference type="Proteomes" id="UP000002654">
    <property type="component" value="Chromosome"/>
</dbReference>
<dbReference type="GO" id="GO:0006772">
    <property type="term" value="P:thiamine metabolic process"/>
    <property type="evidence" value="ECO:0007669"/>
    <property type="project" value="TreeGrafter"/>
</dbReference>
<evidence type="ECO:0000256" key="4">
    <source>
        <dbReference type="ARBA" id="ARBA00022741"/>
    </source>
</evidence>
<dbReference type="InterPro" id="IPR050299">
    <property type="entry name" value="YjjX_NTPase"/>
</dbReference>
<dbReference type="GO" id="GO:0046872">
    <property type="term" value="F:metal ion binding"/>
    <property type="evidence" value="ECO:0007669"/>
    <property type="project" value="UniProtKB-KW"/>
</dbReference>
<dbReference type="PATRIC" id="fig|768679.9.peg.1"/>
<comment type="cofactor">
    <cofactor evidence="2">
        <name>Mg(2+)</name>
        <dbReference type="ChEBI" id="CHEBI:18420"/>
    </cofactor>
</comment>
<evidence type="ECO:0000256" key="11">
    <source>
        <dbReference type="ARBA" id="ARBA00048781"/>
    </source>
</evidence>
<evidence type="ECO:0000256" key="10">
    <source>
        <dbReference type="ARBA" id="ARBA00048174"/>
    </source>
</evidence>
<evidence type="ECO:0000256" key="7">
    <source>
        <dbReference type="ARBA" id="ARBA00023080"/>
    </source>
</evidence>
<sequence length="165" mass="17681">MKVCIATSNKAKIEGVLGALKRIGLRGEIETTAWPQDVVPMTLEETVQGAIRRAVSSRRGDCLGVGVEAGFFTAAGVHFGVHVAAVYDGALIAVGASQAFQISEEEYLAFDKRGRGVLAELGTDREKGLVSALTNGAIVRRQLVEEAVYFALVSYMHLSGLKWSR</sequence>
<keyword evidence="4" id="KW-0547">Nucleotide-binding</keyword>
<keyword evidence="7" id="KW-0546">Nucleotide metabolism</keyword>
<evidence type="ECO:0000256" key="3">
    <source>
        <dbReference type="ARBA" id="ARBA00022723"/>
    </source>
</evidence>
<comment type="cofactor">
    <cofactor evidence="1">
        <name>Mn(2+)</name>
        <dbReference type="ChEBI" id="CHEBI:29035"/>
    </cofactor>
</comment>
<evidence type="ECO:0000256" key="5">
    <source>
        <dbReference type="ARBA" id="ARBA00022801"/>
    </source>
</evidence>
<keyword evidence="3" id="KW-0479">Metal-binding</keyword>
<evidence type="ECO:0000256" key="6">
    <source>
        <dbReference type="ARBA" id="ARBA00022842"/>
    </source>
</evidence>
<proteinExistence type="predicted"/>
<evidence type="ECO:0000259" key="12">
    <source>
        <dbReference type="Pfam" id="PF01931"/>
    </source>
</evidence>
<gene>
    <name evidence="13" type="ordered locus">TTX_0001</name>
</gene>
<organism evidence="13 14">
    <name type="scientific">Thermoproteus tenax (strain ATCC 35583 / DSM 2078 / JCM 9277 / NBRC 100435 / Kra 1)</name>
    <dbReference type="NCBI Taxonomy" id="768679"/>
    <lineage>
        <taxon>Archaea</taxon>
        <taxon>Thermoproteota</taxon>
        <taxon>Thermoprotei</taxon>
        <taxon>Thermoproteales</taxon>
        <taxon>Thermoproteaceae</taxon>
        <taxon>Thermoproteus</taxon>
    </lineage>
</organism>